<dbReference type="SUPFAM" id="SSF69500">
    <property type="entry name" value="DTD-like"/>
    <property type="match status" value="1"/>
</dbReference>
<dbReference type="GO" id="GO:0051500">
    <property type="term" value="F:D-tyrosyl-tRNA(Tyr) deacylase activity"/>
    <property type="evidence" value="ECO:0007669"/>
    <property type="project" value="TreeGrafter"/>
</dbReference>
<sequence length="94" mass="10460">MRAVLQRVSHASVAVEGEETRSIEGGLLILLGVEPTDDESKAKWLTEKCANLRIFPDDEGRMNRSLLDIEGEALVISQFTLYGDARKGRRPSFV</sequence>
<accession>A0A7Y2H4A6</accession>
<keyword evidence="2" id="KW-0378">Hydrolase</keyword>
<dbReference type="PANTHER" id="PTHR10472:SF5">
    <property type="entry name" value="D-AMINOACYL-TRNA DEACYLASE 1"/>
    <property type="match status" value="1"/>
</dbReference>
<dbReference type="Gene3D" id="3.50.80.10">
    <property type="entry name" value="D-tyrosyl-tRNA(Tyr) deacylase"/>
    <property type="match status" value="1"/>
</dbReference>
<comment type="similarity">
    <text evidence="1">Belongs to the DTD family.</text>
</comment>
<evidence type="ECO:0000256" key="1">
    <source>
        <dbReference type="ARBA" id="ARBA00009673"/>
    </source>
</evidence>
<dbReference type="InterPro" id="IPR003732">
    <property type="entry name" value="Daa-tRNA_deacyls_DTD"/>
</dbReference>
<dbReference type="EMBL" id="JABDJR010000709">
    <property type="protein sequence ID" value="NNF08617.1"/>
    <property type="molecule type" value="Genomic_DNA"/>
</dbReference>
<dbReference type="Pfam" id="PF02580">
    <property type="entry name" value="Tyr_Deacylase"/>
    <property type="match status" value="1"/>
</dbReference>
<dbReference type="Proteomes" id="UP000547674">
    <property type="component" value="Unassembled WGS sequence"/>
</dbReference>
<evidence type="ECO:0000313" key="3">
    <source>
        <dbReference type="Proteomes" id="UP000547674"/>
    </source>
</evidence>
<comment type="caution">
    <text evidence="2">The sequence shown here is derived from an EMBL/GenBank/DDBJ whole genome shotgun (WGS) entry which is preliminary data.</text>
</comment>
<dbReference type="NCBIfam" id="TIGR00256">
    <property type="entry name" value="D-aminoacyl-tRNA deacylase"/>
    <property type="match status" value="1"/>
</dbReference>
<reference evidence="2 3" key="1">
    <citation type="submission" date="2020-03" db="EMBL/GenBank/DDBJ databases">
        <title>Metabolic flexibility allows generalist bacteria to become dominant in a frequently disturbed ecosystem.</title>
        <authorList>
            <person name="Chen Y.-J."/>
            <person name="Leung P.M."/>
            <person name="Bay S.K."/>
            <person name="Hugenholtz P."/>
            <person name="Kessler A.J."/>
            <person name="Shelley G."/>
            <person name="Waite D.W."/>
            <person name="Cook P.L."/>
            <person name="Greening C."/>
        </authorList>
    </citation>
    <scope>NUCLEOTIDE SEQUENCE [LARGE SCALE GENOMIC DNA]</scope>
    <source>
        <strain evidence="2">SS_bin_28</strain>
    </source>
</reference>
<name>A0A7Y2H4A6_UNCEI</name>
<dbReference type="AlphaFoldDB" id="A0A7Y2H4A6"/>
<proteinExistence type="inferred from homology"/>
<evidence type="ECO:0000313" key="2">
    <source>
        <dbReference type="EMBL" id="NNF08617.1"/>
    </source>
</evidence>
<organism evidence="2 3">
    <name type="scientific">Eiseniibacteriota bacterium</name>
    <dbReference type="NCBI Taxonomy" id="2212470"/>
    <lineage>
        <taxon>Bacteria</taxon>
        <taxon>Candidatus Eiseniibacteriota</taxon>
    </lineage>
</organism>
<protein>
    <submittedName>
        <fullName evidence="2">D-tyrosyl-tRNA(Tyr) deacylase</fullName>
        <ecNumber evidence="2">3.1.1.96</ecNumber>
    </submittedName>
</protein>
<dbReference type="GO" id="GO:0005737">
    <property type="term" value="C:cytoplasm"/>
    <property type="evidence" value="ECO:0007669"/>
    <property type="project" value="InterPro"/>
</dbReference>
<feature type="non-terminal residue" evidence="2">
    <location>
        <position position="94"/>
    </location>
</feature>
<dbReference type="PANTHER" id="PTHR10472">
    <property type="entry name" value="D-TYROSYL-TRNA TYR DEACYLASE"/>
    <property type="match status" value="1"/>
</dbReference>
<gene>
    <name evidence="2" type="ORF">HKN21_17780</name>
</gene>
<dbReference type="InterPro" id="IPR023509">
    <property type="entry name" value="DTD-like_sf"/>
</dbReference>
<dbReference type="EC" id="3.1.1.96" evidence="2"/>